<dbReference type="GO" id="GO:0005737">
    <property type="term" value="C:cytoplasm"/>
    <property type="evidence" value="ECO:0007669"/>
    <property type="project" value="TreeGrafter"/>
</dbReference>
<keyword evidence="1" id="KW-0521">NADP</keyword>
<dbReference type="Gene3D" id="3.20.20.100">
    <property type="entry name" value="NADP-dependent oxidoreductase domain"/>
    <property type="match status" value="1"/>
</dbReference>
<evidence type="ECO:0000256" key="1">
    <source>
        <dbReference type="ARBA" id="ARBA00022857"/>
    </source>
</evidence>
<accession>A0AAW2PUG0</accession>
<gene>
    <name evidence="3" type="ORF">Sangu_0694500</name>
</gene>
<dbReference type="AlphaFoldDB" id="A0AAW2PUG0"/>
<reference evidence="3" key="2">
    <citation type="journal article" date="2024" name="Plant">
        <title>Genomic evolution and insights into agronomic trait innovations of Sesamum species.</title>
        <authorList>
            <person name="Miao H."/>
            <person name="Wang L."/>
            <person name="Qu L."/>
            <person name="Liu H."/>
            <person name="Sun Y."/>
            <person name="Le M."/>
            <person name="Wang Q."/>
            <person name="Wei S."/>
            <person name="Zheng Y."/>
            <person name="Lin W."/>
            <person name="Duan Y."/>
            <person name="Cao H."/>
            <person name="Xiong S."/>
            <person name="Wang X."/>
            <person name="Wei L."/>
            <person name="Li C."/>
            <person name="Ma Q."/>
            <person name="Ju M."/>
            <person name="Zhao R."/>
            <person name="Li G."/>
            <person name="Mu C."/>
            <person name="Tian Q."/>
            <person name="Mei H."/>
            <person name="Zhang T."/>
            <person name="Gao T."/>
            <person name="Zhang H."/>
        </authorList>
    </citation>
    <scope>NUCLEOTIDE SEQUENCE</scope>
    <source>
        <strain evidence="3">G01</strain>
    </source>
</reference>
<keyword evidence="2" id="KW-0560">Oxidoreductase</keyword>
<name>A0AAW2PUG0_9LAMI</name>
<dbReference type="GO" id="GO:0016491">
    <property type="term" value="F:oxidoreductase activity"/>
    <property type="evidence" value="ECO:0007669"/>
    <property type="project" value="UniProtKB-KW"/>
</dbReference>
<evidence type="ECO:0000256" key="2">
    <source>
        <dbReference type="ARBA" id="ARBA00023002"/>
    </source>
</evidence>
<comment type="caution">
    <text evidence="3">The sequence shown here is derived from an EMBL/GenBank/DDBJ whole genome shotgun (WGS) entry which is preliminary data.</text>
</comment>
<dbReference type="InterPro" id="IPR036812">
    <property type="entry name" value="NAD(P)_OxRdtase_dom_sf"/>
</dbReference>
<reference evidence="3" key="1">
    <citation type="submission" date="2020-06" db="EMBL/GenBank/DDBJ databases">
        <authorList>
            <person name="Li T."/>
            <person name="Hu X."/>
            <person name="Zhang T."/>
            <person name="Song X."/>
            <person name="Zhang H."/>
            <person name="Dai N."/>
            <person name="Sheng W."/>
            <person name="Hou X."/>
            <person name="Wei L."/>
        </authorList>
    </citation>
    <scope>NUCLEOTIDE SEQUENCE</scope>
    <source>
        <strain evidence="3">G01</strain>
        <tissue evidence="3">Leaf</tissue>
    </source>
</reference>
<dbReference type="SUPFAM" id="SSF51430">
    <property type="entry name" value="NAD(P)-linked oxidoreductase"/>
    <property type="match status" value="1"/>
</dbReference>
<dbReference type="PANTHER" id="PTHR43625:SF40">
    <property type="entry name" value="ALDO-KETO REDUCTASE YAKC [NADP(+)]"/>
    <property type="match status" value="1"/>
</dbReference>
<evidence type="ECO:0000313" key="3">
    <source>
        <dbReference type="EMBL" id="KAL0358451.1"/>
    </source>
</evidence>
<protein>
    <submittedName>
        <fullName evidence="3">IN2-2 protein</fullName>
    </submittedName>
</protein>
<sequence length="83" mass="8622">MAAVAMAMAATVAVDVPRLKLGAQGLEVSKIGLGCVGMSATYGPPKPDWEMIKLLHHAVDSGSPYLTLQISTAPTPTKSSWAK</sequence>
<dbReference type="EMBL" id="JACGWK010000004">
    <property type="protein sequence ID" value="KAL0358451.1"/>
    <property type="molecule type" value="Genomic_DNA"/>
</dbReference>
<dbReference type="InterPro" id="IPR050791">
    <property type="entry name" value="Aldo-Keto_reductase"/>
</dbReference>
<dbReference type="PANTHER" id="PTHR43625">
    <property type="entry name" value="AFLATOXIN B1 ALDEHYDE REDUCTASE"/>
    <property type="match status" value="1"/>
</dbReference>
<organism evidence="3">
    <name type="scientific">Sesamum angustifolium</name>
    <dbReference type="NCBI Taxonomy" id="2727405"/>
    <lineage>
        <taxon>Eukaryota</taxon>
        <taxon>Viridiplantae</taxon>
        <taxon>Streptophyta</taxon>
        <taxon>Embryophyta</taxon>
        <taxon>Tracheophyta</taxon>
        <taxon>Spermatophyta</taxon>
        <taxon>Magnoliopsida</taxon>
        <taxon>eudicotyledons</taxon>
        <taxon>Gunneridae</taxon>
        <taxon>Pentapetalae</taxon>
        <taxon>asterids</taxon>
        <taxon>lamiids</taxon>
        <taxon>Lamiales</taxon>
        <taxon>Pedaliaceae</taxon>
        <taxon>Sesamum</taxon>
    </lineage>
</organism>
<proteinExistence type="predicted"/>